<accession>A0A9D4S9I3</accession>
<protein>
    <submittedName>
        <fullName evidence="1">Uncharacterized protein</fullName>
    </submittedName>
</protein>
<comment type="caution">
    <text evidence="1">The sequence shown here is derived from an EMBL/GenBank/DDBJ whole genome shotgun (WGS) entry which is preliminary data.</text>
</comment>
<reference evidence="1" key="2">
    <citation type="submission" date="2020-11" db="EMBL/GenBank/DDBJ databases">
        <authorList>
            <person name="McCartney M.A."/>
            <person name="Auch B."/>
            <person name="Kono T."/>
            <person name="Mallez S."/>
            <person name="Becker A."/>
            <person name="Gohl D.M."/>
            <person name="Silverstein K.A.T."/>
            <person name="Koren S."/>
            <person name="Bechman K.B."/>
            <person name="Herman A."/>
            <person name="Abrahante J.E."/>
            <person name="Garbe J."/>
        </authorList>
    </citation>
    <scope>NUCLEOTIDE SEQUENCE</scope>
    <source>
        <strain evidence="1">Duluth1</strain>
        <tissue evidence="1">Whole animal</tissue>
    </source>
</reference>
<proteinExistence type="predicted"/>
<sequence>MTTLLRLKCIFICEEVYKKLIKFLDFLIFAIPTGPHAITQRNNKRLSGQLGLDAREQILGICSELLGQEFGAKLNESYPKGTSSLTMGLQTSLLRGRYNLIYEGTYHHKFGPANDVPQVQHSHCISTGPRSLLQQQKLKLQCKIEEELT</sequence>
<evidence type="ECO:0000313" key="2">
    <source>
        <dbReference type="Proteomes" id="UP000828390"/>
    </source>
</evidence>
<gene>
    <name evidence="1" type="ORF">DPMN_021822</name>
</gene>
<dbReference type="AlphaFoldDB" id="A0A9D4S9I3"/>
<dbReference type="EMBL" id="JAIWYP010000001">
    <property type="protein sequence ID" value="KAH3897629.1"/>
    <property type="molecule type" value="Genomic_DNA"/>
</dbReference>
<name>A0A9D4S9I3_DREPO</name>
<dbReference type="Proteomes" id="UP000828390">
    <property type="component" value="Unassembled WGS sequence"/>
</dbReference>
<evidence type="ECO:0000313" key="1">
    <source>
        <dbReference type="EMBL" id="KAH3897629.1"/>
    </source>
</evidence>
<organism evidence="1 2">
    <name type="scientific">Dreissena polymorpha</name>
    <name type="common">Zebra mussel</name>
    <name type="synonym">Mytilus polymorpha</name>
    <dbReference type="NCBI Taxonomy" id="45954"/>
    <lineage>
        <taxon>Eukaryota</taxon>
        <taxon>Metazoa</taxon>
        <taxon>Spiralia</taxon>
        <taxon>Lophotrochozoa</taxon>
        <taxon>Mollusca</taxon>
        <taxon>Bivalvia</taxon>
        <taxon>Autobranchia</taxon>
        <taxon>Heteroconchia</taxon>
        <taxon>Euheterodonta</taxon>
        <taxon>Imparidentia</taxon>
        <taxon>Neoheterodontei</taxon>
        <taxon>Myida</taxon>
        <taxon>Dreissenoidea</taxon>
        <taxon>Dreissenidae</taxon>
        <taxon>Dreissena</taxon>
    </lineage>
</organism>
<reference evidence="1" key="1">
    <citation type="journal article" date="2019" name="bioRxiv">
        <title>The Genome of the Zebra Mussel, Dreissena polymorpha: A Resource for Invasive Species Research.</title>
        <authorList>
            <person name="McCartney M.A."/>
            <person name="Auch B."/>
            <person name="Kono T."/>
            <person name="Mallez S."/>
            <person name="Zhang Y."/>
            <person name="Obille A."/>
            <person name="Becker A."/>
            <person name="Abrahante J.E."/>
            <person name="Garbe J."/>
            <person name="Badalamenti J.P."/>
            <person name="Herman A."/>
            <person name="Mangelson H."/>
            <person name="Liachko I."/>
            <person name="Sullivan S."/>
            <person name="Sone E.D."/>
            <person name="Koren S."/>
            <person name="Silverstein K.A.T."/>
            <person name="Beckman K.B."/>
            <person name="Gohl D.M."/>
        </authorList>
    </citation>
    <scope>NUCLEOTIDE SEQUENCE</scope>
    <source>
        <strain evidence="1">Duluth1</strain>
        <tissue evidence="1">Whole animal</tissue>
    </source>
</reference>
<keyword evidence="2" id="KW-1185">Reference proteome</keyword>